<reference evidence="15" key="1">
    <citation type="journal article" date="2019" name="Int. J. Syst. Evol. Microbiol.">
        <title>The Global Catalogue of Microorganisms (GCM) 10K type strain sequencing project: providing services to taxonomists for standard genome sequencing and annotation.</title>
        <authorList>
            <consortium name="The Broad Institute Genomics Platform"/>
            <consortium name="The Broad Institute Genome Sequencing Center for Infectious Disease"/>
            <person name="Wu L."/>
            <person name="Ma J."/>
        </authorList>
    </citation>
    <scope>NUCLEOTIDE SEQUENCE [LARGE SCALE GENOMIC DNA]</scope>
    <source>
        <strain evidence="15">CGMCC 1.15353</strain>
    </source>
</reference>
<comment type="subcellular location">
    <subcellularLocation>
        <location evidence="12">Cell membrane</location>
        <topology evidence="12">Multi-pass membrane protein</topology>
    </subcellularLocation>
    <subcellularLocation>
        <location evidence="1">Membrane</location>
        <topology evidence="1">Multi-pass membrane protein</topology>
    </subcellularLocation>
</comment>
<keyword evidence="12" id="KW-1003">Cell membrane</keyword>
<dbReference type="RefSeq" id="WP_308422090.1">
    <property type="nucleotide sequence ID" value="NZ_BMIN01000019.1"/>
</dbReference>
<protein>
    <recommendedName>
        <fullName evidence="12">Probable disulfide formation protein</fullName>
    </recommendedName>
    <alternativeName>
        <fullName evidence="12">Disulfide oxidoreductase</fullName>
    </alternativeName>
    <alternativeName>
        <fullName evidence="12">Thiol-disulfide oxidoreductase</fullName>
    </alternativeName>
</protein>
<evidence type="ECO:0000256" key="3">
    <source>
        <dbReference type="ARBA" id="ARBA00022448"/>
    </source>
</evidence>
<comment type="caution">
    <text evidence="14">The sequence shown here is derived from an EMBL/GenBank/DDBJ whole genome shotgun (WGS) entry which is preliminary data.</text>
</comment>
<feature type="disulfide bond" description="Redox-active" evidence="12">
    <location>
        <begin position="36"/>
        <end position="39"/>
    </location>
</feature>
<keyword evidence="15" id="KW-1185">Reference proteome</keyword>
<dbReference type="Proteomes" id="UP000642571">
    <property type="component" value="Unassembled WGS sequence"/>
</dbReference>
<keyword evidence="3 12" id="KW-0813">Transport</keyword>
<keyword evidence="5 12" id="KW-0249">Electron transport</keyword>
<feature type="transmembrane region" description="Helical" evidence="13">
    <location>
        <begin position="114"/>
        <end position="135"/>
    </location>
</feature>
<feature type="transmembrane region" description="Helical" evidence="13">
    <location>
        <begin position="40"/>
        <end position="57"/>
    </location>
</feature>
<evidence type="ECO:0000256" key="10">
    <source>
        <dbReference type="ARBA" id="ARBA00023186"/>
    </source>
</evidence>
<dbReference type="PIRSF" id="PIRSF036659">
    <property type="entry name" value="BdbC"/>
    <property type="match status" value="1"/>
</dbReference>
<dbReference type="InterPro" id="IPR012187">
    <property type="entry name" value="Disulphide_bond_form_BdbC"/>
</dbReference>
<dbReference type="EMBL" id="BMIN01000019">
    <property type="protein sequence ID" value="GGD24003.1"/>
    <property type="molecule type" value="Genomic_DNA"/>
</dbReference>
<dbReference type="Pfam" id="PF02600">
    <property type="entry name" value="DsbB"/>
    <property type="match status" value="1"/>
</dbReference>
<evidence type="ECO:0000313" key="15">
    <source>
        <dbReference type="Proteomes" id="UP000642571"/>
    </source>
</evidence>
<keyword evidence="10 12" id="KW-0143">Chaperone</keyword>
<evidence type="ECO:0000256" key="12">
    <source>
        <dbReference type="HAMAP-Rule" id="MF_00287"/>
    </source>
</evidence>
<proteinExistence type="inferred from homology"/>
<evidence type="ECO:0000256" key="5">
    <source>
        <dbReference type="ARBA" id="ARBA00022982"/>
    </source>
</evidence>
<evidence type="ECO:0000256" key="4">
    <source>
        <dbReference type="ARBA" id="ARBA00022692"/>
    </source>
</evidence>
<evidence type="ECO:0000256" key="7">
    <source>
        <dbReference type="ARBA" id="ARBA00023002"/>
    </source>
</evidence>
<evidence type="ECO:0000256" key="13">
    <source>
        <dbReference type="SAM" id="Phobius"/>
    </source>
</evidence>
<feature type="transmembrane region" description="Helical" evidence="13">
    <location>
        <begin position="64"/>
        <end position="83"/>
    </location>
</feature>
<evidence type="ECO:0000256" key="8">
    <source>
        <dbReference type="ARBA" id="ARBA00023136"/>
    </source>
</evidence>
<evidence type="ECO:0000256" key="2">
    <source>
        <dbReference type="ARBA" id="ARBA00007602"/>
    </source>
</evidence>
<evidence type="ECO:0000256" key="9">
    <source>
        <dbReference type="ARBA" id="ARBA00023157"/>
    </source>
</evidence>
<comment type="caution">
    <text evidence="12">Lacks conserved residue(s) required for the propagation of feature annotation.</text>
</comment>
<sequence length="139" mass="15714">MMSERVQKALFFTWLTSVLATFGSLFFSEVMDFIPCEKCWYQRILMYPLVILYGIALARKDLRYGAAGLFMSGLGVLVAAYHYGMQKLPFLKEAGDGCSVVSCGSTYINWGGFITIPLLSFTAFTIIFVCHLWMVRTNK</sequence>
<dbReference type="PANTHER" id="PTHR43469:SF1">
    <property type="entry name" value="SPBETA PROPHAGE-DERIVED DISULFIDE BOND FORMATION PROTEIN B"/>
    <property type="match status" value="1"/>
</dbReference>
<comment type="similarity">
    <text evidence="2 12">Belongs to the DsbB family. BdbC subfamily.</text>
</comment>
<dbReference type="InterPro" id="IPR003752">
    <property type="entry name" value="DiS_bond_form_DsbB/BdbC"/>
</dbReference>
<keyword evidence="6 12" id="KW-1133">Transmembrane helix</keyword>
<keyword evidence="4 12" id="KW-0812">Transmembrane</keyword>
<evidence type="ECO:0000256" key="1">
    <source>
        <dbReference type="ARBA" id="ARBA00004141"/>
    </source>
</evidence>
<keyword evidence="9 12" id="KW-1015">Disulfide bond</keyword>
<keyword evidence="8 12" id="KW-0472">Membrane</keyword>
<evidence type="ECO:0000256" key="6">
    <source>
        <dbReference type="ARBA" id="ARBA00022989"/>
    </source>
</evidence>
<name>A0ABQ1QEX5_9BACI</name>
<evidence type="ECO:0000313" key="14">
    <source>
        <dbReference type="EMBL" id="GGD24003.1"/>
    </source>
</evidence>
<evidence type="ECO:0000256" key="11">
    <source>
        <dbReference type="ARBA" id="ARBA00023284"/>
    </source>
</evidence>
<dbReference type="SUPFAM" id="SSF158442">
    <property type="entry name" value="DsbB-like"/>
    <property type="match status" value="1"/>
</dbReference>
<dbReference type="InterPro" id="IPR023380">
    <property type="entry name" value="DsbB-like_sf"/>
</dbReference>
<accession>A0ABQ1QEX5</accession>
<keyword evidence="7 12" id="KW-0560">Oxidoreductase</keyword>
<keyword evidence="11 12" id="KW-0676">Redox-active center</keyword>
<gene>
    <name evidence="14" type="primary">dsbB</name>
    <name evidence="12" type="synonym">bdbC</name>
    <name evidence="14" type="ORF">GCM10011389_34730</name>
</gene>
<comment type="function">
    <text evidence="12">Required for disulfide bond formation in some proteins.</text>
</comment>
<dbReference type="NCBIfam" id="NF002849">
    <property type="entry name" value="PRK03113.1"/>
    <property type="match status" value="1"/>
</dbReference>
<feature type="transmembrane region" description="Helical" evidence="13">
    <location>
        <begin position="9"/>
        <end position="28"/>
    </location>
</feature>
<dbReference type="Gene3D" id="1.20.1550.10">
    <property type="entry name" value="DsbB-like"/>
    <property type="match status" value="1"/>
</dbReference>
<organism evidence="14 15">
    <name type="scientific">Pontibacillus salipaludis</name>
    <dbReference type="NCBI Taxonomy" id="1697394"/>
    <lineage>
        <taxon>Bacteria</taxon>
        <taxon>Bacillati</taxon>
        <taxon>Bacillota</taxon>
        <taxon>Bacilli</taxon>
        <taxon>Bacillales</taxon>
        <taxon>Bacillaceae</taxon>
        <taxon>Pontibacillus</taxon>
    </lineage>
</organism>
<dbReference type="PANTHER" id="PTHR43469">
    <property type="entry name" value="DISULFIDE FORMATION PROTEIN-RELATED"/>
    <property type="match status" value="1"/>
</dbReference>
<dbReference type="HAMAP" id="MF_00287">
    <property type="entry name" value="BdbC"/>
    <property type="match status" value="1"/>
</dbReference>